<feature type="region of interest" description="Disordered" evidence="1">
    <location>
        <begin position="76"/>
        <end position="105"/>
    </location>
</feature>
<evidence type="ECO:0000256" key="1">
    <source>
        <dbReference type="SAM" id="MobiDB-lite"/>
    </source>
</evidence>
<dbReference type="Proteomes" id="UP000886523">
    <property type="component" value="Unassembled WGS sequence"/>
</dbReference>
<name>A0A9P6DXP4_9AGAM</name>
<proteinExistence type="predicted"/>
<gene>
    <name evidence="2" type="ORF">BS47DRAFT_903791</name>
</gene>
<comment type="caution">
    <text evidence="2">The sequence shown here is derived from an EMBL/GenBank/DDBJ whole genome shotgun (WGS) entry which is preliminary data.</text>
</comment>
<accession>A0A9P6DXP4</accession>
<organism evidence="2 3">
    <name type="scientific">Hydnum rufescens UP504</name>
    <dbReference type="NCBI Taxonomy" id="1448309"/>
    <lineage>
        <taxon>Eukaryota</taxon>
        <taxon>Fungi</taxon>
        <taxon>Dikarya</taxon>
        <taxon>Basidiomycota</taxon>
        <taxon>Agaricomycotina</taxon>
        <taxon>Agaricomycetes</taxon>
        <taxon>Cantharellales</taxon>
        <taxon>Hydnaceae</taxon>
        <taxon>Hydnum</taxon>
    </lineage>
</organism>
<evidence type="ECO:0000313" key="3">
    <source>
        <dbReference type="Proteomes" id="UP000886523"/>
    </source>
</evidence>
<dbReference type="AlphaFoldDB" id="A0A9P6DXP4"/>
<reference evidence="2" key="1">
    <citation type="journal article" date="2020" name="Nat. Commun.">
        <title>Large-scale genome sequencing of mycorrhizal fungi provides insights into the early evolution of symbiotic traits.</title>
        <authorList>
            <person name="Miyauchi S."/>
            <person name="Kiss E."/>
            <person name="Kuo A."/>
            <person name="Drula E."/>
            <person name="Kohler A."/>
            <person name="Sanchez-Garcia M."/>
            <person name="Morin E."/>
            <person name="Andreopoulos B."/>
            <person name="Barry K.W."/>
            <person name="Bonito G."/>
            <person name="Buee M."/>
            <person name="Carver A."/>
            <person name="Chen C."/>
            <person name="Cichocki N."/>
            <person name="Clum A."/>
            <person name="Culley D."/>
            <person name="Crous P.W."/>
            <person name="Fauchery L."/>
            <person name="Girlanda M."/>
            <person name="Hayes R.D."/>
            <person name="Keri Z."/>
            <person name="LaButti K."/>
            <person name="Lipzen A."/>
            <person name="Lombard V."/>
            <person name="Magnuson J."/>
            <person name="Maillard F."/>
            <person name="Murat C."/>
            <person name="Nolan M."/>
            <person name="Ohm R.A."/>
            <person name="Pangilinan J."/>
            <person name="Pereira M.F."/>
            <person name="Perotto S."/>
            <person name="Peter M."/>
            <person name="Pfister S."/>
            <person name="Riley R."/>
            <person name="Sitrit Y."/>
            <person name="Stielow J.B."/>
            <person name="Szollosi G."/>
            <person name="Zifcakova L."/>
            <person name="Stursova M."/>
            <person name="Spatafora J.W."/>
            <person name="Tedersoo L."/>
            <person name="Vaario L.M."/>
            <person name="Yamada A."/>
            <person name="Yan M."/>
            <person name="Wang P."/>
            <person name="Xu J."/>
            <person name="Bruns T."/>
            <person name="Baldrian P."/>
            <person name="Vilgalys R."/>
            <person name="Dunand C."/>
            <person name="Henrissat B."/>
            <person name="Grigoriev I.V."/>
            <person name="Hibbett D."/>
            <person name="Nagy L.G."/>
            <person name="Martin F.M."/>
        </authorList>
    </citation>
    <scope>NUCLEOTIDE SEQUENCE</scope>
    <source>
        <strain evidence="2">UP504</strain>
    </source>
</reference>
<evidence type="ECO:0000313" key="2">
    <source>
        <dbReference type="EMBL" id="KAF9514075.1"/>
    </source>
</evidence>
<keyword evidence="3" id="KW-1185">Reference proteome</keyword>
<feature type="compositionally biased region" description="Low complexity" evidence="1">
    <location>
        <begin position="76"/>
        <end position="89"/>
    </location>
</feature>
<sequence length="138" mass="15253">MYLCLSIPVSSLIKETGFGEQGRFITGIHRSFPFMISTGMGITSMHSYYLILPAAKPSFPPPHCLPAFPLPLPSRSSSPHGYVLRSSPLPSSPPPPRSPSGNQKLPSELFDFVKQYPMGLPVFLIRSYLGQNADLYLW</sequence>
<dbReference type="EMBL" id="MU128965">
    <property type="protein sequence ID" value="KAF9514075.1"/>
    <property type="molecule type" value="Genomic_DNA"/>
</dbReference>
<protein>
    <submittedName>
        <fullName evidence="2">Uncharacterized protein</fullName>
    </submittedName>
</protein>